<name>A0A839SKS8_9SPHI</name>
<dbReference type="Gene3D" id="2.30.30.110">
    <property type="match status" value="1"/>
</dbReference>
<dbReference type="SUPFAM" id="SSF50118">
    <property type="entry name" value="Cell growth inhibitor/plasmid maintenance toxic component"/>
    <property type="match status" value="1"/>
</dbReference>
<evidence type="ECO:0000313" key="1">
    <source>
        <dbReference type="EMBL" id="MBB3058885.1"/>
    </source>
</evidence>
<proteinExistence type="predicted"/>
<dbReference type="OrthoDB" id="1451714at2"/>
<organism evidence="1 2">
    <name type="scientific">Mucilaginibacter gotjawali</name>
    <dbReference type="NCBI Taxonomy" id="1550579"/>
    <lineage>
        <taxon>Bacteria</taxon>
        <taxon>Pseudomonadati</taxon>
        <taxon>Bacteroidota</taxon>
        <taxon>Sphingobacteriia</taxon>
        <taxon>Sphingobacteriales</taxon>
        <taxon>Sphingobacteriaceae</taxon>
        <taxon>Mucilaginibacter</taxon>
    </lineage>
</organism>
<dbReference type="RefSeq" id="WP_096355756.1">
    <property type="nucleotide sequence ID" value="NZ_AP017313.1"/>
</dbReference>
<evidence type="ECO:0008006" key="3">
    <source>
        <dbReference type="Google" id="ProtNLM"/>
    </source>
</evidence>
<keyword evidence="2" id="KW-1185">Reference proteome</keyword>
<dbReference type="InterPro" id="IPR011067">
    <property type="entry name" value="Plasmid_toxin/cell-grow_inhib"/>
</dbReference>
<protein>
    <recommendedName>
        <fullName evidence="3">PemK-like protein</fullName>
    </recommendedName>
</protein>
<sequence>MNIRQRDIIEIAFYTGKKPEAHPAIVVSTDAIYEIEGFFCAILLSTKNIFPEFTYEVKPEMINSPRNQRTGYAVCHMVQQFYPEDVITRTGASLKTETFLKVIAKVQAVVFGIGE</sequence>
<dbReference type="Pfam" id="PF02452">
    <property type="entry name" value="PemK_toxin"/>
    <property type="match status" value="1"/>
</dbReference>
<comment type="caution">
    <text evidence="1">The sequence shown here is derived from an EMBL/GenBank/DDBJ whole genome shotgun (WGS) entry which is preliminary data.</text>
</comment>
<gene>
    <name evidence="1" type="ORF">FHS11_005345</name>
</gene>
<accession>A0A839SKS8</accession>
<dbReference type="EMBL" id="JACHWX010000027">
    <property type="protein sequence ID" value="MBB3058885.1"/>
    <property type="molecule type" value="Genomic_DNA"/>
</dbReference>
<reference evidence="1" key="1">
    <citation type="submission" date="2020-08" db="EMBL/GenBank/DDBJ databases">
        <title>Genomic Encyclopedia of Type Strains, Phase III (KMG-III): the genomes of soil and plant-associated and newly described type strains.</title>
        <authorList>
            <person name="Whitman W."/>
        </authorList>
    </citation>
    <scope>NUCLEOTIDE SEQUENCE [LARGE SCALE GENOMIC DNA]</scope>
    <source>
        <strain evidence="1">CECT 8628</strain>
    </source>
</reference>
<dbReference type="Proteomes" id="UP000539265">
    <property type="component" value="Unassembled WGS sequence"/>
</dbReference>
<evidence type="ECO:0000313" key="2">
    <source>
        <dbReference type="Proteomes" id="UP000539265"/>
    </source>
</evidence>
<dbReference type="InterPro" id="IPR003477">
    <property type="entry name" value="PemK-like"/>
</dbReference>
<dbReference type="GO" id="GO:0003677">
    <property type="term" value="F:DNA binding"/>
    <property type="evidence" value="ECO:0007669"/>
    <property type="project" value="InterPro"/>
</dbReference>
<dbReference type="AlphaFoldDB" id="A0A839SKS8"/>